<evidence type="ECO:0000313" key="7">
    <source>
        <dbReference type="Proteomes" id="UP001174909"/>
    </source>
</evidence>
<dbReference type="GO" id="GO:0016887">
    <property type="term" value="F:ATP hydrolysis activity"/>
    <property type="evidence" value="ECO:0007669"/>
    <property type="project" value="InterPro"/>
</dbReference>
<evidence type="ECO:0000256" key="2">
    <source>
        <dbReference type="ARBA" id="ARBA00022741"/>
    </source>
</evidence>
<evidence type="ECO:0000313" key="6">
    <source>
        <dbReference type="EMBL" id="CAI8022628.1"/>
    </source>
</evidence>
<proteinExistence type="predicted"/>
<evidence type="ECO:0000259" key="5">
    <source>
        <dbReference type="PROSITE" id="PS50893"/>
    </source>
</evidence>
<reference evidence="6" key="1">
    <citation type="submission" date="2023-03" db="EMBL/GenBank/DDBJ databases">
        <authorList>
            <person name="Steffen K."/>
            <person name="Cardenas P."/>
        </authorList>
    </citation>
    <scope>NUCLEOTIDE SEQUENCE</scope>
</reference>
<accession>A0AA35WIE8</accession>
<sequence length="185" mass="20494">MGDSGCGKTTLISVLGCILTPSEGDVWIDGEQIDYENHDLSQLRSEKIGFVFQLFNLIPYLTAVENVMVAMDIAGMKSNEAEKRAAELLTQVGLEQRLHHRPAQLSGGEKQRVSFARALANTPKIIFADEPTANLDSRQSANLMNLVRELRQEHQTTIAIVTHHEGLKKDADRVIQMKDGQIVSV</sequence>
<dbReference type="EMBL" id="CASHTH010001969">
    <property type="protein sequence ID" value="CAI8022628.1"/>
    <property type="molecule type" value="Genomic_DNA"/>
</dbReference>
<evidence type="ECO:0000256" key="4">
    <source>
        <dbReference type="SAM" id="SignalP"/>
    </source>
</evidence>
<dbReference type="InterPro" id="IPR027417">
    <property type="entry name" value="P-loop_NTPase"/>
</dbReference>
<dbReference type="PROSITE" id="PS50893">
    <property type="entry name" value="ABC_TRANSPORTER_2"/>
    <property type="match status" value="1"/>
</dbReference>
<evidence type="ECO:0000256" key="3">
    <source>
        <dbReference type="ARBA" id="ARBA00022840"/>
    </source>
</evidence>
<feature type="chain" id="PRO_5041261281" evidence="4">
    <location>
        <begin position="25"/>
        <end position="185"/>
    </location>
</feature>
<dbReference type="GO" id="GO:0005886">
    <property type="term" value="C:plasma membrane"/>
    <property type="evidence" value="ECO:0007669"/>
    <property type="project" value="TreeGrafter"/>
</dbReference>
<dbReference type="SMART" id="SM00382">
    <property type="entry name" value="AAA"/>
    <property type="match status" value="1"/>
</dbReference>
<keyword evidence="2" id="KW-0547">Nucleotide-binding</keyword>
<dbReference type="InterPro" id="IPR003439">
    <property type="entry name" value="ABC_transporter-like_ATP-bd"/>
</dbReference>
<evidence type="ECO:0000256" key="1">
    <source>
        <dbReference type="ARBA" id="ARBA00022448"/>
    </source>
</evidence>
<gene>
    <name evidence="6" type="ORF">GBAR_LOCUS13274</name>
</gene>
<protein>
    <submittedName>
        <fullName evidence="6">Uncharacterized ABC transporter ATP-binding protein TM_0352</fullName>
    </submittedName>
</protein>
<feature type="domain" description="ABC transporter" evidence="5">
    <location>
        <begin position="1"/>
        <end position="185"/>
    </location>
</feature>
<dbReference type="Gene3D" id="3.40.50.300">
    <property type="entry name" value="P-loop containing nucleotide triphosphate hydrolases"/>
    <property type="match status" value="1"/>
</dbReference>
<dbReference type="SUPFAM" id="SSF52540">
    <property type="entry name" value="P-loop containing nucleoside triphosphate hydrolases"/>
    <property type="match status" value="1"/>
</dbReference>
<dbReference type="Proteomes" id="UP001174909">
    <property type="component" value="Unassembled WGS sequence"/>
</dbReference>
<dbReference type="GO" id="GO:0005524">
    <property type="term" value="F:ATP binding"/>
    <property type="evidence" value="ECO:0007669"/>
    <property type="project" value="UniProtKB-KW"/>
</dbReference>
<dbReference type="PANTHER" id="PTHR24220:SF86">
    <property type="entry name" value="ABC TRANSPORTER ABCH.1"/>
    <property type="match status" value="1"/>
</dbReference>
<dbReference type="InterPro" id="IPR003593">
    <property type="entry name" value="AAA+_ATPase"/>
</dbReference>
<keyword evidence="7" id="KW-1185">Reference proteome</keyword>
<dbReference type="CDD" id="cd03255">
    <property type="entry name" value="ABC_MJ0796_LolCDE_FtsE"/>
    <property type="match status" value="1"/>
</dbReference>
<organism evidence="6 7">
    <name type="scientific">Geodia barretti</name>
    <name type="common">Barrett's horny sponge</name>
    <dbReference type="NCBI Taxonomy" id="519541"/>
    <lineage>
        <taxon>Eukaryota</taxon>
        <taxon>Metazoa</taxon>
        <taxon>Porifera</taxon>
        <taxon>Demospongiae</taxon>
        <taxon>Heteroscleromorpha</taxon>
        <taxon>Tetractinellida</taxon>
        <taxon>Astrophorina</taxon>
        <taxon>Geodiidae</taxon>
        <taxon>Geodia</taxon>
    </lineage>
</organism>
<name>A0AA35WIE8_GEOBA</name>
<dbReference type="Pfam" id="PF00005">
    <property type="entry name" value="ABC_tran"/>
    <property type="match status" value="1"/>
</dbReference>
<keyword evidence="4" id="KW-0732">Signal</keyword>
<dbReference type="PANTHER" id="PTHR24220">
    <property type="entry name" value="IMPORT ATP-BINDING PROTEIN"/>
    <property type="match status" value="1"/>
</dbReference>
<dbReference type="InterPro" id="IPR017911">
    <property type="entry name" value="MacB-like_ATP-bd"/>
</dbReference>
<dbReference type="AlphaFoldDB" id="A0AA35WIE8"/>
<comment type="caution">
    <text evidence="6">The sequence shown here is derived from an EMBL/GenBank/DDBJ whole genome shotgun (WGS) entry which is preliminary data.</text>
</comment>
<keyword evidence="3 6" id="KW-0067">ATP-binding</keyword>
<feature type="signal peptide" evidence="4">
    <location>
        <begin position="1"/>
        <end position="24"/>
    </location>
</feature>
<dbReference type="InterPro" id="IPR015854">
    <property type="entry name" value="ABC_transpr_LolD-like"/>
</dbReference>
<dbReference type="GO" id="GO:0022857">
    <property type="term" value="F:transmembrane transporter activity"/>
    <property type="evidence" value="ECO:0007669"/>
    <property type="project" value="TreeGrafter"/>
</dbReference>
<dbReference type="PROSITE" id="PS00211">
    <property type="entry name" value="ABC_TRANSPORTER_1"/>
    <property type="match status" value="1"/>
</dbReference>
<dbReference type="InterPro" id="IPR017871">
    <property type="entry name" value="ABC_transporter-like_CS"/>
</dbReference>
<keyword evidence="1" id="KW-0813">Transport</keyword>